<reference evidence="1" key="1">
    <citation type="submission" date="2016-10" db="EMBL/GenBank/DDBJ databases">
        <title>Sequence of Gallionella enrichment culture.</title>
        <authorList>
            <person name="Poehlein A."/>
            <person name="Muehling M."/>
            <person name="Daniel R."/>
        </authorList>
    </citation>
    <scope>NUCLEOTIDE SEQUENCE</scope>
</reference>
<name>A0A1J5T1U5_9ZZZZ</name>
<sequence>MKKTILLFGWMLAIVLHVHAQQRIVAECTITYSIEPDSSNADKELVASLKESSKIVYIKGNNSRVDLISPAYIQSTFFDKTNGNAIVLREFGNNKFMTKLDNRAWEKQNKKFDALIMNTSNDTKVILGYECKKAVIQLKDGSVYHLFFATAIAPSVKEYEYEFKNVPGLVLEYDITDKDGKKIHFSATKINLSPVSSSKFDIQLSQYRMMD</sequence>
<proteinExistence type="predicted"/>
<accession>A0A1J5T1U5</accession>
<dbReference type="AlphaFoldDB" id="A0A1J5T1U5"/>
<organism evidence="1">
    <name type="scientific">mine drainage metagenome</name>
    <dbReference type="NCBI Taxonomy" id="410659"/>
    <lineage>
        <taxon>unclassified sequences</taxon>
        <taxon>metagenomes</taxon>
        <taxon>ecological metagenomes</taxon>
    </lineage>
</organism>
<comment type="caution">
    <text evidence="1">The sequence shown here is derived from an EMBL/GenBank/DDBJ whole genome shotgun (WGS) entry which is preliminary data.</text>
</comment>
<protein>
    <recommendedName>
        <fullName evidence="2">GLPGLI family protein</fullName>
    </recommendedName>
</protein>
<dbReference type="Pfam" id="PF22252">
    <property type="entry name" value="PNGase_F-II_N"/>
    <property type="match status" value="1"/>
</dbReference>
<dbReference type="EMBL" id="MLJW01000012">
    <property type="protein sequence ID" value="OIR14131.1"/>
    <property type="molecule type" value="Genomic_DNA"/>
</dbReference>
<evidence type="ECO:0008006" key="2">
    <source>
        <dbReference type="Google" id="ProtNLM"/>
    </source>
</evidence>
<evidence type="ECO:0000313" key="1">
    <source>
        <dbReference type="EMBL" id="OIR14131.1"/>
    </source>
</evidence>
<gene>
    <name evidence="1" type="ORF">GALL_45910</name>
</gene>